<keyword evidence="5 9" id="KW-0798">TonB box</keyword>
<evidence type="ECO:0000256" key="10">
    <source>
        <dbReference type="SAM" id="MobiDB-lite"/>
    </source>
</evidence>
<dbReference type="InterPro" id="IPR012910">
    <property type="entry name" value="Plug_dom"/>
</dbReference>
<dbReference type="AlphaFoldDB" id="A0A3B9INU8"/>
<protein>
    <submittedName>
        <fullName evidence="14">TonB-dependent receptor</fullName>
    </submittedName>
</protein>
<evidence type="ECO:0000256" key="2">
    <source>
        <dbReference type="ARBA" id="ARBA00022448"/>
    </source>
</evidence>
<keyword evidence="3 8" id="KW-1134">Transmembrane beta strand</keyword>
<dbReference type="Proteomes" id="UP000257706">
    <property type="component" value="Unassembled WGS sequence"/>
</dbReference>
<evidence type="ECO:0000256" key="9">
    <source>
        <dbReference type="RuleBase" id="RU003357"/>
    </source>
</evidence>
<keyword evidence="14" id="KW-0675">Receptor</keyword>
<dbReference type="Pfam" id="PF00593">
    <property type="entry name" value="TonB_dep_Rec_b-barrel"/>
    <property type="match status" value="1"/>
</dbReference>
<keyword evidence="7 8" id="KW-0998">Cell outer membrane</keyword>
<dbReference type="InterPro" id="IPR036942">
    <property type="entry name" value="Beta-barrel_TonB_sf"/>
</dbReference>
<dbReference type="GO" id="GO:0009279">
    <property type="term" value="C:cell outer membrane"/>
    <property type="evidence" value="ECO:0007669"/>
    <property type="project" value="UniProtKB-SubCell"/>
</dbReference>
<feature type="compositionally biased region" description="Basic and acidic residues" evidence="10">
    <location>
        <begin position="322"/>
        <end position="357"/>
    </location>
</feature>
<proteinExistence type="inferred from homology"/>
<evidence type="ECO:0000313" key="15">
    <source>
        <dbReference type="Proteomes" id="UP000257706"/>
    </source>
</evidence>
<reference evidence="14 15" key="1">
    <citation type="journal article" date="2018" name="Nat. Biotechnol.">
        <title>A standardized bacterial taxonomy based on genome phylogeny substantially revises the tree of life.</title>
        <authorList>
            <person name="Parks D.H."/>
            <person name="Chuvochina M."/>
            <person name="Waite D.W."/>
            <person name="Rinke C."/>
            <person name="Skarshewski A."/>
            <person name="Chaumeil P.A."/>
            <person name="Hugenholtz P."/>
        </authorList>
    </citation>
    <scope>NUCLEOTIDE SEQUENCE [LARGE SCALE GENOMIC DNA]</scope>
    <source>
        <strain evidence="14">UBA8739</strain>
    </source>
</reference>
<feature type="signal peptide" evidence="11">
    <location>
        <begin position="1"/>
        <end position="28"/>
    </location>
</feature>
<feature type="region of interest" description="Disordered" evidence="10">
    <location>
        <begin position="322"/>
        <end position="362"/>
    </location>
</feature>
<dbReference type="GO" id="GO:0015344">
    <property type="term" value="F:siderophore uptake transmembrane transporter activity"/>
    <property type="evidence" value="ECO:0007669"/>
    <property type="project" value="TreeGrafter"/>
</dbReference>
<comment type="similarity">
    <text evidence="8 9">Belongs to the TonB-dependent receptor family.</text>
</comment>
<evidence type="ECO:0000256" key="11">
    <source>
        <dbReference type="SAM" id="SignalP"/>
    </source>
</evidence>
<evidence type="ECO:0000256" key="4">
    <source>
        <dbReference type="ARBA" id="ARBA00022692"/>
    </source>
</evidence>
<dbReference type="PANTHER" id="PTHR30069">
    <property type="entry name" value="TONB-DEPENDENT OUTER MEMBRANE RECEPTOR"/>
    <property type="match status" value="1"/>
</dbReference>
<feature type="chain" id="PRO_5017586210" evidence="11">
    <location>
        <begin position="29"/>
        <end position="741"/>
    </location>
</feature>
<sequence>MIETARRTVLLCTTALGSLFGAITAAGAEEATVLPNLVVGAASPISREGTPDDGLPGLSPVTTGGFIATTVVDRDQLDLSRGQTLGDVLDGEPGLTSSGFAPGASRPVIRGLDNERVRIQENGIGAHDVSALGEDHGVPIDPMSAERVEVIRGPGTLRWGSTAIGGVVDVSNDRVPVDIAPGITRGRVQAGAGSIGGGVDGGASVTTRSGSVALHADAFARKSNDYDTPDGAQPNSGVEADGQSIGATVFFDQGHIGTSLTRYGSVYEIPGGEEAELQTRIDMEQIKWRALGEYRPASGFLKAVRGQVGLSRYDHDEIALPHEHEHGDDHDHDHDHDHDDDHDHDHDHGHDHDHDEAEGLGVHGSYASRDHEARIEAEHVQIDTGLGALNGAFGLQLNHQKLSTTGEAGELLLPAETTAVAGFVFEELQLDGGLRLQAAGRLEQVRVKGTGADFPADLLPGADDPALRDHDLDFLAGSASLGALQELGGGIVARATAQYVERAPTATELFSKGSHHASGTFEIGDPNLDKERATTFEIGIGRATGGFRFDASAFYTRFDGFIYKRLTGVTCDEDFASCGGTDGEFDQVAYDQRDAVFYGAELKGQLDVAPLAGGMLGLDGRFDSVRAEFSGGENVPRLPPERLGAGIWWADDAWWARVGVLHAFDQTRTGLNETETDGYDLVDAEITWTTAFTSDGVPTFVTFGVKGTNLLDEDIRNAVSFKKDEVLAPGRAVRAFATLRF</sequence>
<dbReference type="GO" id="GO:0044718">
    <property type="term" value="P:siderophore transmembrane transport"/>
    <property type="evidence" value="ECO:0007669"/>
    <property type="project" value="TreeGrafter"/>
</dbReference>
<dbReference type="EMBL" id="DMAI01000256">
    <property type="protein sequence ID" value="HAE48899.1"/>
    <property type="molecule type" value="Genomic_DNA"/>
</dbReference>
<dbReference type="PROSITE" id="PS52016">
    <property type="entry name" value="TONB_DEPENDENT_REC_3"/>
    <property type="match status" value="1"/>
</dbReference>
<gene>
    <name evidence="14" type="ORF">DCK97_15895</name>
</gene>
<evidence type="ECO:0000256" key="7">
    <source>
        <dbReference type="ARBA" id="ARBA00023237"/>
    </source>
</evidence>
<dbReference type="InterPro" id="IPR039426">
    <property type="entry name" value="TonB-dep_rcpt-like"/>
</dbReference>
<evidence type="ECO:0000256" key="3">
    <source>
        <dbReference type="ARBA" id="ARBA00022452"/>
    </source>
</evidence>
<comment type="subcellular location">
    <subcellularLocation>
        <location evidence="1 8">Cell outer membrane</location>
        <topology evidence="1 8">Multi-pass membrane protein</topology>
    </subcellularLocation>
</comment>
<evidence type="ECO:0000256" key="6">
    <source>
        <dbReference type="ARBA" id="ARBA00023136"/>
    </source>
</evidence>
<keyword evidence="11" id="KW-0732">Signal</keyword>
<name>A0A3B9INU8_9PROT</name>
<dbReference type="Pfam" id="PF07715">
    <property type="entry name" value="Plug"/>
    <property type="match status" value="1"/>
</dbReference>
<evidence type="ECO:0000259" key="12">
    <source>
        <dbReference type="Pfam" id="PF00593"/>
    </source>
</evidence>
<dbReference type="InterPro" id="IPR000531">
    <property type="entry name" value="Beta-barrel_TonB"/>
</dbReference>
<organism evidence="14 15">
    <name type="scientific">Tistrella mobilis</name>
    <dbReference type="NCBI Taxonomy" id="171437"/>
    <lineage>
        <taxon>Bacteria</taxon>
        <taxon>Pseudomonadati</taxon>
        <taxon>Pseudomonadota</taxon>
        <taxon>Alphaproteobacteria</taxon>
        <taxon>Geminicoccales</taxon>
        <taxon>Geminicoccaceae</taxon>
        <taxon>Tistrella</taxon>
    </lineage>
</organism>
<feature type="region of interest" description="Disordered" evidence="10">
    <location>
        <begin position="88"/>
        <end position="107"/>
    </location>
</feature>
<comment type="caution">
    <text evidence="14">The sequence shown here is derived from an EMBL/GenBank/DDBJ whole genome shotgun (WGS) entry which is preliminary data.</text>
</comment>
<keyword evidence="4 8" id="KW-0812">Transmembrane</keyword>
<evidence type="ECO:0000256" key="5">
    <source>
        <dbReference type="ARBA" id="ARBA00023077"/>
    </source>
</evidence>
<dbReference type="Gene3D" id="2.40.170.20">
    <property type="entry name" value="TonB-dependent receptor, beta-barrel domain"/>
    <property type="match status" value="1"/>
</dbReference>
<evidence type="ECO:0000256" key="8">
    <source>
        <dbReference type="PROSITE-ProRule" id="PRU01360"/>
    </source>
</evidence>
<evidence type="ECO:0000256" key="1">
    <source>
        <dbReference type="ARBA" id="ARBA00004571"/>
    </source>
</evidence>
<dbReference type="Gene3D" id="2.170.130.10">
    <property type="entry name" value="TonB-dependent receptor, plug domain"/>
    <property type="match status" value="1"/>
</dbReference>
<dbReference type="SUPFAM" id="SSF56935">
    <property type="entry name" value="Porins"/>
    <property type="match status" value="1"/>
</dbReference>
<keyword evidence="6 8" id="KW-0472">Membrane</keyword>
<evidence type="ECO:0000313" key="14">
    <source>
        <dbReference type="EMBL" id="HAE48899.1"/>
    </source>
</evidence>
<dbReference type="PANTHER" id="PTHR30069:SF40">
    <property type="entry name" value="TONB-DEPENDENT RECEPTOR NMB0964-RELATED"/>
    <property type="match status" value="1"/>
</dbReference>
<feature type="domain" description="TonB-dependent receptor-like beta-barrel" evidence="12">
    <location>
        <begin position="310"/>
        <end position="706"/>
    </location>
</feature>
<evidence type="ECO:0000259" key="13">
    <source>
        <dbReference type="Pfam" id="PF07715"/>
    </source>
</evidence>
<feature type="domain" description="TonB-dependent receptor plug" evidence="13">
    <location>
        <begin position="68"/>
        <end position="167"/>
    </location>
</feature>
<accession>A0A3B9INU8</accession>
<keyword evidence="2 8" id="KW-0813">Transport</keyword>
<dbReference type="InterPro" id="IPR037066">
    <property type="entry name" value="Plug_dom_sf"/>
</dbReference>